<gene>
    <name evidence="2" type="ORF">QO002_001968</name>
</gene>
<dbReference type="EMBL" id="JAUSVF010000001">
    <property type="protein sequence ID" value="MDQ0319830.1"/>
    <property type="molecule type" value="Genomic_DNA"/>
</dbReference>
<dbReference type="RefSeq" id="WP_307229039.1">
    <property type="nucleotide sequence ID" value="NZ_JAUSVF010000001.1"/>
</dbReference>
<keyword evidence="3" id="KW-1185">Reference proteome</keyword>
<accession>A0ABU0BNJ3</accession>
<proteinExistence type="predicted"/>
<evidence type="ECO:0000256" key="1">
    <source>
        <dbReference type="SAM" id="SignalP"/>
    </source>
</evidence>
<feature type="chain" id="PRO_5047139209" description="Transmembrane protein" evidence="1">
    <location>
        <begin position="27"/>
        <end position="398"/>
    </location>
</feature>
<evidence type="ECO:0000313" key="3">
    <source>
        <dbReference type="Proteomes" id="UP001230207"/>
    </source>
</evidence>
<keyword evidence="1" id="KW-0732">Signal</keyword>
<organism evidence="2 3">
    <name type="scientific">Pararhizobium capsulatum DSM 1112</name>
    <dbReference type="NCBI Taxonomy" id="1121113"/>
    <lineage>
        <taxon>Bacteria</taxon>
        <taxon>Pseudomonadati</taxon>
        <taxon>Pseudomonadota</taxon>
        <taxon>Alphaproteobacteria</taxon>
        <taxon>Hyphomicrobiales</taxon>
        <taxon>Rhizobiaceae</taxon>
        <taxon>Rhizobium/Agrobacterium group</taxon>
        <taxon>Pararhizobium</taxon>
    </lineage>
</organism>
<name>A0ABU0BNJ3_9HYPH</name>
<comment type="caution">
    <text evidence="2">The sequence shown here is derived from an EMBL/GenBank/DDBJ whole genome shotgun (WGS) entry which is preliminary data.</text>
</comment>
<sequence length="398" mass="41548">MMPMRTLRSMLASAAFVGLAAAPAFALDGADLVAKFNAASAANGTTITYDGADVDGDTLTLSNVILKTAAGPGRDLKIGEVTLEGIEEYEDGSYYVETVSLPDVNVSETEGSVSVKDIALGGLSIPANPAGGTIDDILLYESASTGPVSVTAKGKQVFALEGVDANLTRQESDTGFDFDATLKGLKADLSDVEDAKAKDAIQKLGLTNLAGEITMKGSWEIASGNISLGEFALDFANVGRLALAFDISGYTLEFMKSVQEAMKAQEANPNKEEANQALGLSMMGLMQQLTFNGASIRFDDASITKRVLDYLGKEQGVSGDQLAQSLKGLIPVMMAQLNVPELQNQVSAAANTYLDQPKSLTITAKPDKPVPFPMIVGAAMGAPNTMPSVLGVKVTAND</sequence>
<reference evidence="2 3" key="1">
    <citation type="submission" date="2023-07" db="EMBL/GenBank/DDBJ databases">
        <title>Genomic Encyclopedia of Type Strains, Phase IV (KMG-IV): sequencing the most valuable type-strain genomes for metagenomic binning, comparative biology and taxonomic classification.</title>
        <authorList>
            <person name="Goeker M."/>
        </authorList>
    </citation>
    <scope>NUCLEOTIDE SEQUENCE [LARGE SCALE GENOMIC DNA]</scope>
    <source>
        <strain evidence="2 3">DSM 1112</strain>
    </source>
</reference>
<dbReference type="Proteomes" id="UP001230207">
    <property type="component" value="Unassembled WGS sequence"/>
</dbReference>
<evidence type="ECO:0008006" key="4">
    <source>
        <dbReference type="Google" id="ProtNLM"/>
    </source>
</evidence>
<feature type="signal peptide" evidence="1">
    <location>
        <begin position="1"/>
        <end position="26"/>
    </location>
</feature>
<evidence type="ECO:0000313" key="2">
    <source>
        <dbReference type="EMBL" id="MDQ0319830.1"/>
    </source>
</evidence>
<protein>
    <recommendedName>
        <fullName evidence="4">Transmembrane protein</fullName>
    </recommendedName>
</protein>